<organism evidence="1 2">
    <name type="scientific">Rhabditophanes sp. KR3021</name>
    <dbReference type="NCBI Taxonomy" id="114890"/>
    <lineage>
        <taxon>Eukaryota</taxon>
        <taxon>Metazoa</taxon>
        <taxon>Ecdysozoa</taxon>
        <taxon>Nematoda</taxon>
        <taxon>Chromadorea</taxon>
        <taxon>Rhabditida</taxon>
        <taxon>Tylenchina</taxon>
        <taxon>Panagrolaimomorpha</taxon>
        <taxon>Strongyloidoidea</taxon>
        <taxon>Alloionematidae</taxon>
        <taxon>Rhabditophanes</taxon>
    </lineage>
</organism>
<dbReference type="Proteomes" id="UP000095286">
    <property type="component" value="Unplaced"/>
</dbReference>
<dbReference type="WBParaSite" id="RSKR_0000142800.1">
    <property type="protein sequence ID" value="RSKR_0000142800.1"/>
    <property type="gene ID" value="RSKR_0000142800"/>
</dbReference>
<reference evidence="2" key="1">
    <citation type="submission" date="2016-11" db="UniProtKB">
        <authorList>
            <consortium name="WormBaseParasite"/>
        </authorList>
    </citation>
    <scope>IDENTIFICATION</scope>
    <source>
        <strain evidence="2">KR3021</strain>
    </source>
</reference>
<name>A0AC35TJT7_9BILA</name>
<evidence type="ECO:0000313" key="1">
    <source>
        <dbReference type="Proteomes" id="UP000095286"/>
    </source>
</evidence>
<sequence>MLKRMTGSSDILNSIISRPNMKTNTLLQKLLKSRANNIAISPKKNEAFMFSLVIFKISNDLISGTFESKRFVTLDQMLELVNRHGYNSGNQKRALKIFLSSDVQVNLKFEERSTLKKMVDVIVKRFANIREFLFDFEDHLLEEDDQKNYLNEFSIYENLASPNIVSIRSFNFSNLGRYLKETDQINIFKGFSSLKGITILFACNYDIQVSTDEVFQKLSALINEANIEEVKIEYISSGWCNHGTEHGKGDETAVRCFNYLIKNGINAKY</sequence>
<protein>
    <submittedName>
        <fullName evidence="2">UPF0176_N domain-containing protein</fullName>
    </submittedName>
</protein>
<evidence type="ECO:0000313" key="2">
    <source>
        <dbReference type="WBParaSite" id="RSKR_0000142800.1"/>
    </source>
</evidence>
<proteinExistence type="predicted"/>
<accession>A0AC35TJT7</accession>